<evidence type="ECO:0000256" key="3">
    <source>
        <dbReference type="ARBA" id="ARBA00012054"/>
    </source>
</evidence>
<accession>A0A2W5BDL6</accession>
<dbReference type="AlphaFoldDB" id="A0A2W5BDL6"/>
<evidence type="ECO:0000256" key="9">
    <source>
        <dbReference type="RuleBase" id="RU363066"/>
    </source>
</evidence>
<evidence type="ECO:0000313" key="10">
    <source>
        <dbReference type="EMBL" id="PZP03963.1"/>
    </source>
</evidence>
<evidence type="ECO:0000256" key="5">
    <source>
        <dbReference type="ARBA" id="ARBA00022741"/>
    </source>
</evidence>
<evidence type="ECO:0000256" key="8">
    <source>
        <dbReference type="ARBA" id="ARBA00048090"/>
    </source>
</evidence>
<evidence type="ECO:0000256" key="7">
    <source>
        <dbReference type="ARBA" id="ARBA00022840"/>
    </source>
</evidence>
<comment type="pathway">
    <text evidence="1">Carbohydrate acid metabolism.</text>
</comment>
<comment type="caution">
    <text evidence="10">The sequence shown here is derived from an EMBL/GenBank/DDBJ whole genome shotgun (WGS) entry which is preliminary data.</text>
</comment>
<reference evidence="10 11" key="1">
    <citation type="submission" date="2017-11" db="EMBL/GenBank/DDBJ databases">
        <title>Infants hospitalized years apart are colonized by the same room-sourced microbial strains.</title>
        <authorList>
            <person name="Brooks B."/>
            <person name="Olm M.R."/>
            <person name="Firek B.A."/>
            <person name="Baker R."/>
            <person name="Thomas B.C."/>
            <person name="Morowitz M.J."/>
            <person name="Banfield J.F."/>
        </authorList>
    </citation>
    <scope>NUCLEOTIDE SEQUENCE [LARGE SCALE GENOMIC DNA]</scope>
    <source>
        <strain evidence="10">S2_012_000_R3_87</strain>
    </source>
</reference>
<evidence type="ECO:0000256" key="2">
    <source>
        <dbReference type="ARBA" id="ARBA00008420"/>
    </source>
</evidence>
<dbReference type="InterPro" id="IPR027417">
    <property type="entry name" value="P-loop_NTPase"/>
</dbReference>
<dbReference type="OMA" id="YEGDDYH"/>
<evidence type="ECO:0000313" key="11">
    <source>
        <dbReference type="Proteomes" id="UP000249451"/>
    </source>
</evidence>
<dbReference type="Pfam" id="PF13671">
    <property type="entry name" value="AAA_33"/>
    <property type="match status" value="1"/>
</dbReference>
<organism evidence="10 11">
    <name type="scientific">Corynebacterium urealyticum</name>
    <dbReference type="NCBI Taxonomy" id="43771"/>
    <lineage>
        <taxon>Bacteria</taxon>
        <taxon>Bacillati</taxon>
        <taxon>Actinomycetota</taxon>
        <taxon>Actinomycetes</taxon>
        <taxon>Mycobacteriales</taxon>
        <taxon>Corynebacteriaceae</taxon>
        <taxon>Corynebacterium</taxon>
    </lineage>
</organism>
<dbReference type="GO" id="GO:0005737">
    <property type="term" value="C:cytoplasm"/>
    <property type="evidence" value="ECO:0007669"/>
    <property type="project" value="TreeGrafter"/>
</dbReference>
<gene>
    <name evidence="10" type="ORF">DI609_00070</name>
</gene>
<dbReference type="EC" id="2.7.1.12" evidence="3 9"/>
<dbReference type="NCBIfam" id="TIGR01313">
    <property type="entry name" value="therm_gnt_kin"/>
    <property type="match status" value="1"/>
</dbReference>
<dbReference type="GO" id="GO:0005524">
    <property type="term" value="F:ATP binding"/>
    <property type="evidence" value="ECO:0007669"/>
    <property type="project" value="UniProtKB-KW"/>
</dbReference>
<keyword evidence="4 9" id="KW-0808">Transferase</keyword>
<dbReference type="GO" id="GO:0046316">
    <property type="term" value="F:gluconokinase activity"/>
    <property type="evidence" value="ECO:0007669"/>
    <property type="project" value="UniProtKB-EC"/>
</dbReference>
<dbReference type="RefSeq" id="WP_012360843.1">
    <property type="nucleotide sequence ID" value="NZ_CP066064.1"/>
</dbReference>
<comment type="similarity">
    <text evidence="2 9">Belongs to the gluconokinase GntK/GntV family.</text>
</comment>
<dbReference type="PANTHER" id="PTHR43442">
    <property type="entry name" value="GLUCONOKINASE-RELATED"/>
    <property type="match status" value="1"/>
</dbReference>
<dbReference type="EMBL" id="QFNY01000001">
    <property type="protein sequence ID" value="PZP03963.1"/>
    <property type="molecule type" value="Genomic_DNA"/>
</dbReference>
<keyword evidence="7 9" id="KW-0067">ATP-binding</keyword>
<name>A0A2W5BDL6_9CORY</name>
<proteinExistence type="inferred from homology"/>
<dbReference type="PANTHER" id="PTHR43442:SF3">
    <property type="entry name" value="GLUCONOKINASE-RELATED"/>
    <property type="match status" value="1"/>
</dbReference>
<dbReference type="GO" id="GO:0005975">
    <property type="term" value="P:carbohydrate metabolic process"/>
    <property type="evidence" value="ECO:0007669"/>
    <property type="project" value="InterPro"/>
</dbReference>
<evidence type="ECO:0000256" key="6">
    <source>
        <dbReference type="ARBA" id="ARBA00022777"/>
    </source>
</evidence>
<dbReference type="InterPro" id="IPR006001">
    <property type="entry name" value="Therm_gnt_kin"/>
</dbReference>
<protein>
    <recommendedName>
        <fullName evidence="3 9">Gluconokinase</fullName>
        <ecNumber evidence="3 9">2.7.1.12</ecNumber>
    </recommendedName>
</protein>
<dbReference type="CDD" id="cd02021">
    <property type="entry name" value="GntK"/>
    <property type="match status" value="1"/>
</dbReference>
<keyword evidence="5 9" id="KW-0547">Nucleotide-binding</keyword>
<sequence>MTQPTQDKPQNPIHLVIMGVSGSGKTTLARIIGERTGRPVLEADDLHPAENLAILDRGEVPSKAKYVNWLESVRDWMSEHGRAGESTVVACPALTRAHREVLNEAEGITFFVHLYGTFDVLSERMSHRIGRDMPQELLVAQLELLERLHSDELGIQLDVTRKPEDLVDDALASAKFAETAYGSES</sequence>
<dbReference type="Gene3D" id="3.40.50.300">
    <property type="entry name" value="P-loop containing nucleotide triphosphate hydrolases"/>
    <property type="match status" value="1"/>
</dbReference>
<dbReference type="SUPFAM" id="SSF52540">
    <property type="entry name" value="P-loop containing nucleoside triphosphate hydrolases"/>
    <property type="match status" value="1"/>
</dbReference>
<evidence type="ECO:0000256" key="4">
    <source>
        <dbReference type="ARBA" id="ARBA00022679"/>
    </source>
</evidence>
<evidence type="ECO:0000256" key="1">
    <source>
        <dbReference type="ARBA" id="ARBA00004761"/>
    </source>
</evidence>
<dbReference type="GeneID" id="60604392"/>
<comment type="catalytic activity">
    <reaction evidence="8 9">
        <text>D-gluconate + ATP = 6-phospho-D-gluconate + ADP + H(+)</text>
        <dbReference type="Rhea" id="RHEA:19433"/>
        <dbReference type="ChEBI" id="CHEBI:15378"/>
        <dbReference type="ChEBI" id="CHEBI:18391"/>
        <dbReference type="ChEBI" id="CHEBI:30616"/>
        <dbReference type="ChEBI" id="CHEBI:58759"/>
        <dbReference type="ChEBI" id="CHEBI:456216"/>
        <dbReference type="EC" id="2.7.1.12"/>
    </reaction>
</comment>
<keyword evidence="6 9" id="KW-0418">Kinase</keyword>
<dbReference type="Proteomes" id="UP000249451">
    <property type="component" value="Unassembled WGS sequence"/>
</dbReference>